<comment type="function">
    <text evidence="4">Flagellin is the subunit protein which polymerizes to form the filaments of archaeal flagella.</text>
</comment>
<keyword evidence="5" id="KW-1133">Transmembrane helix</keyword>
<evidence type="ECO:0000256" key="5">
    <source>
        <dbReference type="SAM" id="Phobius"/>
    </source>
</evidence>
<dbReference type="GO" id="GO:0005198">
    <property type="term" value="F:structural molecule activity"/>
    <property type="evidence" value="ECO:0007669"/>
    <property type="project" value="InterPro"/>
</dbReference>
<dbReference type="KEGG" id="mpi:Mpet_0221"/>
<dbReference type="AlphaFoldDB" id="E1REQ2"/>
<dbReference type="InterPro" id="IPR013373">
    <property type="entry name" value="Flagellin/pilin_N_arc"/>
</dbReference>
<comment type="subcellular location">
    <subcellularLocation>
        <location evidence="1 4">Archaeal flagellum</location>
    </subcellularLocation>
</comment>
<dbReference type="EMBL" id="CP002117">
    <property type="protein sequence ID" value="ADN34999.1"/>
    <property type="molecule type" value="Genomic_DNA"/>
</dbReference>
<evidence type="ECO:0000256" key="1">
    <source>
        <dbReference type="ARBA" id="ARBA00004618"/>
    </source>
</evidence>
<keyword evidence="7" id="KW-1185">Reference proteome</keyword>
<dbReference type="Pfam" id="PF01917">
    <property type="entry name" value="Flagellin_arch-type"/>
    <property type="match status" value="1"/>
</dbReference>
<dbReference type="Proteomes" id="UP000006565">
    <property type="component" value="Chromosome"/>
</dbReference>
<evidence type="ECO:0000256" key="4">
    <source>
        <dbReference type="RuleBase" id="RU361282"/>
    </source>
</evidence>
<evidence type="ECO:0000256" key="2">
    <source>
        <dbReference type="ARBA" id="ARBA00010256"/>
    </source>
</evidence>
<keyword evidence="6" id="KW-0966">Cell projection</keyword>
<keyword evidence="6" id="KW-0282">Flagellum</keyword>
<name>E1REQ2_METP4</name>
<dbReference type="PANTHER" id="PTHR35903:SF1">
    <property type="entry name" value="FLAGELLIN B1"/>
    <property type="match status" value="1"/>
</dbReference>
<keyword evidence="5" id="KW-0472">Membrane</keyword>
<feature type="transmembrane region" description="Helical" evidence="5">
    <location>
        <begin position="12"/>
        <end position="41"/>
    </location>
</feature>
<keyword evidence="6" id="KW-0969">Cilium</keyword>
<dbReference type="eggNOG" id="arCOG01829">
    <property type="taxonomic scope" value="Archaea"/>
</dbReference>
<dbReference type="InterPro" id="IPR002774">
    <property type="entry name" value="Flagellin_arc-type"/>
</dbReference>
<reference evidence="6 7" key="1">
    <citation type="journal article" date="2010" name="Stand. Genomic Sci.">
        <title>Complete genome sequence of Methanoplanus petrolearius type strain (SEBR 4847).</title>
        <authorList>
            <person name="Brambilla E."/>
            <person name="Djao O.D."/>
            <person name="Daligault H."/>
            <person name="Lapidus A."/>
            <person name="Lucas S."/>
            <person name="Hammon N."/>
            <person name="Nolan M."/>
            <person name="Tice H."/>
            <person name="Cheng J.F."/>
            <person name="Han C."/>
            <person name="Tapia R."/>
            <person name="Goodwin L."/>
            <person name="Pitluck S."/>
            <person name="Liolios K."/>
            <person name="Ivanova N."/>
            <person name="Mavromatis K."/>
            <person name="Mikhailova N."/>
            <person name="Pati A."/>
            <person name="Chen A."/>
            <person name="Palaniappan K."/>
            <person name="Land M."/>
            <person name="Hauser L."/>
            <person name="Chang Y.J."/>
            <person name="Jeffries C.D."/>
            <person name="Rohde M."/>
            <person name="Spring S."/>
            <person name="Sikorski J."/>
            <person name="Goker M."/>
            <person name="Woyke T."/>
            <person name="Bristow J."/>
            <person name="Eisen J.A."/>
            <person name="Markowitz V."/>
            <person name="Hugenholtz P."/>
            <person name="Kyrpides N.C."/>
            <person name="Klenk H.P."/>
        </authorList>
    </citation>
    <scope>NUCLEOTIDE SEQUENCE [LARGE SCALE GENOMIC DNA]</scope>
    <source>
        <strain evidence="7">DSM 11571 / OCM 486 / SEBR 4847</strain>
    </source>
</reference>
<evidence type="ECO:0000313" key="6">
    <source>
        <dbReference type="EMBL" id="ADN34999.1"/>
    </source>
</evidence>
<dbReference type="GO" id="GO:0097589">
    <property type="term" value="C:archaeal-type flagellum"/>
    <property type="evidence" value="ECO:0007669"/>
    <property type="project" value="UniProtKB-SubCell"/>
</dbReference>
<accession>E1REQ2</accession>
<gene>
    <name evidence="6" type="ordered locus">Mpet_0221</name>
</gene>
<organism evidence="6 7">
    <name type="scientific">Methanolacinia petrolearia (strain DSM 11571 / OCM 486 / SEBR 4847)</name>
    <name type="common">Methanoplanus petrolearius</name>
    <dbReference type="NCBI Taxonomy" id="679926"/>
    <lineage>
        <taxon>Archaea</taxon>
        <taxon>Methanobacteriati</taxon>
        <taxon>Methanobacteriota</taxon>
        <taxon>Stenosarchaea group</taxon>
        <taxon>Methanomicrobia</taxon>
        <taxon>Methanomicrobiales</taxon>
        <taxon>Methanomicrobiaceae</taxon>
        <taxon>Methanolacinia</taxon>
    </lineage>
</organism>
<dbReference type="GO" id="GO:0097588">
    <property type="term" value="P:archaeal or bacterial-type flagellum-dependent cell motility"/>
    <property type="evidence" value="ECO:0007669"/>
    <property type="project" value="InterPro"/>
</dbReference>
<dbReference type="GeneID" id="9742664"/>
<dbReference type="HOGENOM" id="CLU_084671_1_0_2"/>
<dbReference type="RefSeq" id="WP_013328178.1">
    <property type="nucleotide sequence ID" value="NC_014507.1"/>
</dbReference>
<comment type="similarity">
    <text evidence="2 4">Belongs to the archaeal flagellin family.</text>
</comment>
<dbReference type="STRING" id="679926.Mpet_0221"/>
<protein>
    <recommendedName>
        <fullName evidence="4">Flagellin</fullName>
    </recommendedName>
</protein>
<evidence type="ECO:0000256" key="3">
    <source>
        <dbReference type="ARBA" id="ARBA00022440"/>
    </source>
</evidence>
<dbReference type="NCBIfam" id="TIGR02537">
    <property type="entry name" value="arch_flag_Nterm"/>
    <property type="match status" value="1"/>
</dbReference>
<dbReference type="PANTHER" id="PTHR35903">
    <property type="entry name" value="FLAGELLIN B1"/>
    <property type="match status" value="1"/>
</dbReference>
<sequence length="195" mass="21259">MLRLQERCEGFTGLEAAIVLIAFIVVASVFAFSVIGAGYFATQQTQSTAYTALQQTGSTLEILGYVHGIKRADDEIGAIQFNVGLAPGGKYIDFSKMVLTWTTRDEIRTYDANEPLYNTTIDEGKWGIMGIKPTDATGDTVLEPGETYTIYVNLTSGEELGPGDEFSLELTSTSAMSLIISRSAPWQIDNINTLY</sequence>
<keyword evidence="3 4" id="KW-0974">Archaeal flagellum</keyword>
<proteinExistence type="inferred from homology"/>
<keyword evidence="5" id="KW-0812">Transmembrane</keyword>
<evidence type="ECO:0000313" key="7">
    <source>
        <dbReference type="Proteomes" id="UP000006565"/>
    </source>
</evidence>